<gene>
    <name evidence="2" type="ORF">HZY91_04135</name>
</gene>
<reference evidence="2 3" key="1">
    <citation type="submission" date="2020-07" db="EMBL/GenBank/DDBJ databases">
        <title>Facklamia lactis sp. nov., isolated from raw milk.</title>
        <authorList>
            <person name="Doll E.V."/>
            <person name="Huptas C."/>
            <person name="Staib L."/>
            <person name="Wenning M."/>
            <person name="Scherer S."/>
        </authorList>
    </citation>
    <scope>NUCLEOTIDE SEQUENCE [LARGE SCALE GENOMIC DNA]</scope>
    <source>
        <strain evidence="2 3">DSM 111018</strain>
    </source>
</reference>
<comment type="caution">
    <text evidence="2">The sequence shown here is derived from an EMBL/GenBank/DDBJ whole genome shotgun (WGS) entry which is preliminary data.</text>
</comment>
<organism evidence="2 3">
    <name type="scientific">Facklamia lactis</name>
    <dbReference type="NCBI Taxonomy" id="2749967"/>
    <lineage>
        <taxon>Bacteria</taxon>
        <taxon>Bacillati</taxon>
        <taxon>Bacillota</taxon>
        <taxon>Bacilli</taxon>
        <taxon>Lactobacillales</taxon>
        <taxon>Aerococcaceae</taxon>
        <taxon>Facklamia</taxon>
    </lineage>
</organism>
<dbReference type="EMBL" id="JACBXQ010000002">
    <property type="protein sequence ID" value="MBG9986080.1"/>
    <property type="molecule type" value="Genomic_DNA"/>
</dbReference>
<keyword evidence="3" id="KW-1185">Reference proteome</keyword>
<dbReference type="Proteomes" id="UP000721415">
    <property type="component" value="Unassembled WGS sequence"/>
</dbReference>
<evidence type="ECO:0000313" key="2">
    <source>
        <dbReference type="EMBL" id="MBG9986080.1"/>
    </source>
</evidence>
<feature type="transmembrane region" description="Helical" evidence="1">
    <location>
        <begin position="90"/>
        <end position="107"/>
    </location>
</feature>
<evidence type="ECO:0000256" key="1">
    <source>
        <dbReference type="SAM" id="Phobius"/>
    </source>
</evidence>
<accession>A0ABS0LPK5</accession>
<name>A0ABS0LPK5_9LACT</name>
<protein>
    <submittedName>
        <fullName evidence="2">Uncharacterized protein</fullName>
    </submittedName>
</protein>
<keyword evidence="1" id="KW-0472">Membrane</keyword>
<feature type="transmembrane region" description="Helical" evidence="1">
    <location>
        <begin position="52"/>
        <end position="70"/>
    </location>
</feature>
<feature type="transmembrane region" description="Helical" evidence="1">
    <location>
        <begin position="7"/>
        <end position="24"/>
    </location>
</feature>
<keyword evidence="1" id="KW-0812">Transmembrane</keyword>
<sequence length="158" mass="18632">MASKIYWILEVLVLSVGLFINDYSSKRSGLYRHLFYRLYQAEATIINESNKWLWIIASALIILLGIWALLFTERKIQFCYRFSWRVHWKLLILFASFIIFCLFVFHGNQEFIMYPYFVVGLSILGFFNFVGCLLIFLFHPEQLSCSTDVKGGQVCQKL</sequence>
<evidence type="ECO:0000313" key="3">
    <source>
        <dbReference type="Proteomes" id="UP000721415"/>
    </source>
</evidence>
<keyword evidence="1" id="KW-1133">Transmembrane helix</keyword>
<dbReference type="RefSeq" id="WP_197115001.1">
    <property type="nucleotide sequence ID" value="NZ_JACBXQ010000002.1"/>
</dbReference>
<feature type="transmembrane region" description="Helical" evidence="1">
    <location>
        <begin position="113"/>
        <end position="138"/>
    </location>
</feature>
<proteinExistence type="predicted"/>